<evidence type="ECO:0000313" key="3">
    <source>
        <dbReference type="Proteomes" id="UP000002949"/>
    </source>
</evidence>
<name>G6Y2J9_9HYPH</name>
<dbReference type="EMBL" id="AGSN01000008">
    <property type="protein sequence ID" value="EHH14049.1"/>
    <property type="molecule type" value="Genomic_DNA"/>
</dbReference>
<dbReference type="Proteomes" id="UP000002949">
    <property type="component" value="Unassembled WGS sequence"/>
</dbReference>
<dbReference type="KEGG" id="mamo:A6B35_31500"/>
<feature type="region of interest" description="Disordered" evidence="1">
    <location>
        <begin position="61"/>
        <end position="101"/>
    </location>
</feature>
<evidence type="ECO:0000256" key="1">
    <source>
        <dbReference type="SAM" id="MobiDB-lite"/>
    </source>
</evidence>
<proteinExistence type="predicted"/>
<accession>G6Y2J9</accession>
<protein>
    <submittedName>
        <fullName evidence="2">Uncharacterized protein</fullName>
    </submittedName>
</protein>
<keyword evidence="3" id="KW-1185">Reference proteome</keyword>
<organism evidence="2 3">
    <name type="scientific">Mesorhizobium amorphae CCNWGS0123</name>
    <dbReference type="NCBI Taxonomy" id="1082933"/>
    <lineage>
        <taxon>Bacteria</taxon>
        <taxon>Pseudomonadati</taxon>
        <taxon>Pseudomonadota</taxon>
        <taxon>Alphaproteobacteria</taxon>
        <taxon>Hyphomicrobiales</taxon>
        <taxon>Phyllobacteriaceae</taxon>
        <taxon>Mesorhizobium</taxon>
    </lineage>
</organism>
<sequence>MQLGRRKTVLVKLRFDGAFSVAIHGAHGDHPMPAYLIALGIILGDQPLAGGLIGELVANRSASASGHRRSAPGEKARRRFSHSGLLEDGTSGRGRLARQPVQSQHQLLFPFADSVDASAHPAGSAWGSVPPALER</sequence>
<reference evidence="2 3" key="1">
    <citation type="journal article" date="2012" name="J. Bacteriol.">
        <title>Draft Genome Sequence of Plant Growth-Promoting Rhizobium Mesorhizobium amorphae, Isolated from Zinc-Lead Mine Tailings.</title>
        <authorList>
            <person name="Hao X."/>
            <person name="Lin Y."/>
            <person name="Johnstone L."/>
            <person name="Baltrus D.A."/>
            <person name="Miller S.J."/>
            <person name="Wei G."/>
            <person name="Rensing C."/>
        </authorList>
    </citation>
    <scope>NUCLEOTIDE SEQUENCE [LARGE SCALE GENOMIC DNA]</scope>
    <source>
        <strain evidence="2 3">CCNWGS0123</strain>
    </source>
</reference>
<feature type="compositionally biased region" description="Basic residues" evidence="1">
    <location>
        <begin position="66"/>
        <end position="81"/>
    </location>
</feature>
<gene>
    <name evidence="2" type="ORF">MEA186_00701</name>
</gene>
<dbReference type="AlphaFoldDB" id="G6Y2J9"/>
<evidence type="ECO:0000313" key="2">
    <source>
        <dbReference type="EMBL" id="EHH14049.1"/>
    </source>
</evidence>
<dbReference type="RefSeq" id="WP_006199524.1">
    <property type="nucleotide sequence ID" value="NZ_AGSN01000008.1"/>
</dbReference>